<accession>A0A0D7AZX7</accession>
<dbReference type="EMBL" id="KN880663">
    <property type="protein sequence ID" value="KIY63928.1"/>
    <property type="molecule type" value="Genomic_DNA"/>
</dbReference>
<feature type="compositionally biased region" description="Polar residues" evidence="1">
    <location>
        <begin position="1"/>
        <end position="10"/>
    </location>
</feature>
<dbReference type="InterPro" id="IPR001810">
    <property type="entry name" value="F-box_dom"/>
</dbReference>
<evidence type="ECO:0000313" key="4">
    <source>
        <dbReference type="Proteomes" id="UP000054007"/>
    </source>
</evidence>
<organism evidence="3 4">
    <name type="scientific">Cylindrobasidium torrendii FP15055 ss-10</name>
    <dbReference type="NCBI Taxonomy" id="1314674"/>
    <lineage>
        <taxon>Eukaryota</taxon>
        <taxon>Fungi</taxon>
        <taxon>Dikarya</taxon>
        <taxon>Basidiomycota</taxon>
        <taxon>Agaricomycotina</taxon>
        <taxon>Agaricomycetes</taxon>
        <taxon>Agaricomycetidae</taxon>
        <taxon>Agaricales</taxon>
        <taxon>Marasmiineae</taxon>
        <taxon>Physalacriaceae</taxon>
        <taxon>Cylindrobasidium</taxon>
    </lineage>
</organism>
<dbReference type="Gene3D" id="1.20.1280.50">
    <property type="match status" value="1"/>
</dbReference>
<evidence type="ECO:0000259" key="2">
    <source>
        <dbReference type="Pfam" id="PF12937"/>
    </source>
</evidence>
<dbReference type="OrthoDB" id="2269034at2759"/>
<sequence length="561" mass="63701">MPSGNNSQPCTPRANIEPTGTDWRSIVHDPRLRKLMELPSSYDFAKLDTQTKNAIRIYTSDFDMQVTSLERSIEQLTIQRNFLASVSRQLKAFVSPINNLPDDVLLNIVQLCIGAGWTYLTHGHVNLFRLTQVCRRWRKLVIASPLLWSHIDIDWVGFRREDGPYSLAASAFQRARHVPLHVHIDLAESGRLCTAARTGHRRRILGILEESLHRCRRLDINHWTSAGIKALNLWTLPSLEELRLSLWLEDSGLEGTLSIADFPNLTRLYVDGGEFDIRGWADTWGSDRFDIFWCLTGDHPKFPWYQLTTLSWRICAAFSDILKILALTERLETLEIGPLAFDDYDGAPDSAFHVTLAHLKTLNLYWMPEFLWFICCPALEDLSIGVGSQEVLTAFISRSRPPLKVIRVNEDDGDWDGLPDVDVGIIPLEEFMVTELVGPFETLPSSLLNFQDCGVPLTKTLTLNVHHSIDTICTHGSGILSLLRSLRMANCGLQTFKLRGYADYPYSSSWVDPRSESRSRERIRASPFFQGLEAMRSDGLEVIVSHSTSADPHDESSREYY</sequence>
<dbReference type="Pfam" id="PF12937">
    <property type="entry name" value="F-box-like"/>
    <property type="match status" value="1"/>
</dbReference>
<dbReference type="SUPFAM" id="SSF52047">
    <property type="entry name" value="RNI-like"/>
    <property type="match status" value="1"/>
</dbReference>
<feature type="domain" description="F-box" evidence="2">
    <location>
        <begin position="97"/>
        <end position="153"/>
    </location>
</feature>
<reference evidence="3 4" key="1">
    <citation type="journal article" date="2015" name="Fungal Genet. Biol.">
        <title>Evolution of novel wood decay mechanisms in Agaricales revealed by the genome sequences of Fistulina hepatica and Cylindrobasidium torrendii.</title>
        <authorList>
            <person name="Floudas D."/>
            <person name="Held B.W."/>
            <person name="Riley R."/>
            <person name="Nagy L.G."/>
            <person name="Koehler G."/>
            <person name="Ransdell A.S."/>
            <person name="Younus H."/>
            <person name="Chow J."/>
            <person name="Chiniquy J."/>
            <person name="Lipzen A."/>
            <person name="Tritt A."/>
            <person name="Sun H."/>
            <person name="Haridas S."/>
            <person name="LaButti K."/>
            <person name="Ohm R.A."/>
            <person name="Kues U."/>
            <person name="Blanchette R.A."/>
            <person name="Grigoriev I.V."/>
            <person name="Minto R.E."/>
            <person name="Hibbett D.S."/>
        </authorList>
    </citation>
    <scope>NUCLEOTIDE SEQUENCE [LARGE SCALE GENOMIC DNA]</scope>
    <source>
        <strain evidence="3 4">FP15055 ss-10</strain>
    </source>
</reference>
<keyword evidence="4" id="KW-1185">Reference proteome</keyword>
<dbReference type="Proteomes" id="UP000054007">
    <property type="component" value="Unassembled WGS sequence"/>
</dbReference>
<dbReference type="PANTHER" id="PTHR38926">
    <property type="entry name" value="F-BOX DOMAIN CONTAINING PROTEIN, EXPRESSED"/>
    <property type="match status" value="1"/>
</dbReference>
<name>A0A0D7AZX7_9AGAR</name>
<dbReference type="AlphaFoldDB" id="A0A0D7AZX7"/>
<dbReference type="InterPro" id="IPR036047">
    <property type="entry name" value="F-box-like_dom_sf"/>
</dbReference>
<evidence type="ECO:0000313" key="3">
    <source>
        <dbReference type="EMBL" id="KIY63928.1"/>
    </source>
</evidence>
<dbReference type="SUPFAM" id="SSF81383">
    <property type="entry name" value="F-box domain"/>
    <property type="match status" value="1"/>
</dbReference>
<proteinExistence type="predicted"/>
<gene>
    <name evidence="3" type="ORF">CYLTODRAFT_119447</name>
</gene>
<feature type="region of interest" description="Disordered" evidence="1">
    <location>
        <begin position="1"/>
        <end position="21"/>
    </location>
</feature>
<dbReference type="PANTHER" id="PTHR38926:SF5">
    <property type="entry name" value="F-BOX AND LEUCINE-RICH REPEAT PROTEIN 6"/>
    <property type="match status" value="1"/>
</dbReference>
<protein>
    <recommendedName>
        <fullName evidence="2">F-box domain-containing protein</fullName>
    </recommendedName>
</protein>
<evidence type="ECO:0000256" key="1">
    <source>
        <dbReference type="SAM" id="MobiDB-lite"/>
    </source>
</evidence>